<evidence type="ECO:0000313" key="2">
    <source>
        <dbReference type="Proteomes" id="UP000024635"/>
    </source>
</evidence>
<dbReference type="EMBL" id="JARK01001664">
    <property type="protein sequence ID" value="EYB83843.1"/>
    <property type="molecule type" value="Genomic_DNA"/>
</dbReference>
<keyword evidence="2" id="KW-1185">Reference proteome</keyword>
<dbReference type="Proteomes" id="UP000024635">
    <property type="component" value="Unassembled WGS sequence"/>
</dbReference>
<gene>
    <name evidence="1" type="primary">Acey_s0328.g2642</name>
    <name evidence="1" type="ORF">Y032_0328g2642</name>
</gene>
<organism evidence="1 2">
    <name type="scientific">Ancylostoma ceylanicum</name>
    <dbReference type="NCBI Taxonomy" id="53326"/>
    <lineage>
        <taxon>Eukaryota</taxon>
        <taxon>Metazoa</taxon>
        <taxon>Ecdysozoa</taxon>
        <taxon>Nematoda</taxon>
        <taxon>Chromadorea</taxon>
        <taxon>Rhabditida</taxon>
        <taxon>Rhabditina</taxon>
        <taxon>Rhabditomorpha</taxon>
        <taxon>Strongyloidea</taxon>
        <taxon>Ancylostomatidae</taxon>
        <taxon>Ancylostomatinae</taxon>
        <taxon>Ancylostoma</taxon>
    </lineage>
</organism>
<protein>
    <submittedName>
        <fullName evidence="1">Uncharacterized protein</fullName>
    </submittedName>
</protein>
<dbReference type="OrthoDB" id="6783326at2759"/>
<comment type="caution">
    <text evidence="1">The sequence shown here is derived from an EMBL/GenBank/DDBJ whole genome shotgun (WGS) entry which is preliminary data.</text>
</comment>
<sequence>MSAAGYIKGQITKAANALRTKKSGFDASILERFDPTEDPGECLHLLHDRKSTLINTSASLRKSLVTLKEKWGLAENFAHENPESDSSLPLLEEFQTHWEDTGLDQLVDETEELITKLETALMLLPSSDSTSTTFHYTIPHTIVSFCQKGK</sequence>
<accession>A0A016RZP8</accession>
<evidence type="ECO:0000313" key="1">
    <source>
        <dbReference type="EMBL" id="EYB83843.1"/>
    </source>
</evidence>
<dbReference type="AlphaFoldDB" id="A0A016RZP8"/>
<proteinExistence type="predicted"/>
<reference evidence="2" key="1">
    <citation type="journal article" date="2015" name="Nat. Genet.">
        <title>The genome and transcriptome of the zoonotic hookworm Ancylostoma ceylanicum identify infection-specific gene families.</title>
        <authorList>
            <person name="Schwarz E.M."/>
            <person name="Hu Y."/>
            <person name="Antoshechkin I."/>
            <person name="Miller M.M."/>
            <person name="Sternberg P.W."/>
            <person name="Aroian R.V."/>
        </authorList>
    </citation>
    <scope>NUCLEOTIDE SEQUENCE</scope>
    <source>
        <strain evidence="2">HY135</strain>
    </source>
</reference>
<name>A0A016RZP8_9BILA</name>